<sequence length="69" mass="7063">MSAVSPVSVLAEDTVDCGLEINLDDKPPFSCRSRTNEEGEGVLGSEGIFTAAGALLGSSSLTDTKIVGF</sequence>
<accession>A0A3P7IDL7</accession>
<proteinExistence type="predicted"/>
<evidence type="ECO:0000313" key="1">
    <source>
        <dbReference type="EMBL" id="VDM71020.1"/>
    </source>
</evidence>
<gene>
    <name evidence="1" type="ORF">SVUK_LOCUS6018</name>
</gene>
<dbReference type="EMBL" id="UYYB01018546">
    <property type="protein sequence ID" value="VDM71020.1"/>
    <property type="molecule type" value="Genomic_DNA"/>
</dbReference>
<organism evidence="1 2">
    <name type="scientific">Strongylus vulgaris</name>
    <name type="common">Blood worm</name>
    <dbReference type="NCBI Taxonomy" id="40348"/>
    <lineage>
        <taxon>Eukaryota</taxon>
        <taxon>Metazoa</taxon>
        <taxon>Ecdysozoa</taxon>
        <taxon>Nematoda</taxon>
        <taxon>Chromadorea</taxon>
        <taxon>Rhabditida</taxon>
        <taxon>Rhabditina</taxon>
        <taxon>Rhabditomorpha</taxon>
        <taxon>Strongyloidea</taxon>
        <taxon>Strongylidae</taxon>
        <taxon>Strongylus</taxon>
    </lineage>
</organism>
<evidence type="ECO:0000313" key="2">
    <source>
        <dbReference type="Proteomes" id="UP000270094"/>
    </source>
</evidence>
<dbReference type="Proteomes" id="UP000270094">
    <property type="component" value="Unassembled WGS sequence"/>
</dbReference>
<keyword evidence="2" id="KW-1185">Reference proteome</keyword>
<dbReference type="AlphaFoldDB" id="A0A3P7IDL7"/>
<reference evidence="1 2" key="1">
    <citation type="submission" date="2018-11" db="EMBL/GenBank/DDBJ databases">
        <authorList>
            <consortium name="Pathogen Informatics"/>
        </authorList>
    </citation>
    <scope>NUCLEOTIDE SEQUENCE [LARGE SCALE GENOMIC DNA]</scope>
</reference>
<name>A0A3P7IDL7_STRVU</name>
<protein>
    <submittedName>
        <fullName evidence="1">Uncharacterized protein</fullName>
    </submittedName>
</protein>